<proteinExistence type="predicted"/>
<name>A0A5E6ME05_9BACT</name>
<dbReference type="Proteomes" id="UP000334923">
    <property type="component" value="Unassembled WGS sequence"/>
</dbReference>
<sequence length="147" mass="16147">MIAYCFLEEMRMGLLPCFEGLKRGLMVERFLRVVFAVEPGVAVERGFQVQGALEGMSTEDLRQPSVEALHYAIGARRLRLGQAVLDSQCLAERVKLMGSGSILGFLAEDPIGELLAVIDEDGSDFHGRRLWRARGGSCVRPLGSLHA</sequence>
<gene>
    <name evidence="1" type="ORF">MAMT_01288</name>
</gene>
<reference evidence="1 2" key="1">
    <citation type="submission" date="2019-09" db="EMBL/GenBank/DDBJ databases">
        <authorList>
            <person name="Cremers G."/>
        </authorList>
    </citation>
    <scope>NUCLEOTIDE SEQUENCE [LARGE SCALE GENOMIC DNA]</scope>
    <source>
        <strain evidence="1">4A</strain>
    </source>
</reference>
<evidence type="ECO:0000313" key="2">
    <source>
        <dbReference type="Proteomes" id="UP000334923"/>
    </source>
</evidence>
<evidence type="ECO:0000313" key="1">
    <source>
        <dbReference type="EMBL" id="VVM06576.1"/>
    </source>
</evidence>
<organism evidence="1 2">
    <name type="scientific">Methylacidimicrobium tartarophylax</name>
    <dbReference type="NCBI Taxonomy" id="1041768"/>
    <lineage>
        <taxon>Bacteria</taxon>
        <taxon>Pseudomonadati</taxon>
        <taxon>Verrucomicrobiota</taxon>
        <taxon>Methylacidimicrobium</taxon>
    </lineage>
</organism>
<dbReference type="EMBL" id="CABFVA020000070">
    <property type="protein sequence ID" value="VVM06576.1"/>
    <property type="molecule type" value="Genomic_DNA"/>
</dbReference>
<protein>
    <submittedName>
        <fullName evidence="1">Uncharacterized protein</fullName>
    </submittedName>
</protein>
<keyword evidence="2" id="KW-1185">Reference proteome</keyword>
<accession>A0A5E6ME05</accession>
<dbReference type="AlphaFoldDB" id="A0A5E6ME05"/>